<evidence type="ECO:0000313" key="1">
    <source>
        <dbReference type="EMBL" id="OUC45011.1"/>
    </source>
</evidence>
<evidence type="ECO:0000313" key="2">
    <source>
        <dbReference type="Proteomes" id="UP000243006"/>
    </source>
</evidence>
<protein>
    <submittedName>
        <fullName evidence="1">Uncharacterized protein</fullName>
    </submittedName>
</protein>
<organism evidence="1 2">
    <name type="scientific">Trichinella nativa</name>
    <dbReference type="NCBI Taxonomy" id="6335"/>
    <lineage>
        <taxon>Eukaryota</taxon>
        <taxon>Metazoa</taxon>
        <taxon>Ecdysozoa</taxon>
        <taxon>Nematoda</taxon>
        <taxon>Enoplea</taxon>
        <taxon>Dorylaimia</taxon>
        <taxon>Trichinellida</taxon>
        <taxon>Trichinellidae</taxon>
        <taxon>Trichinella</taxon>
    </lineage>
</organism>
<comment type="caution">
    <text evidence="1">The sequence shown here is derived from an EMBL/GenBank/DDBJ whole genome shotgun (WGS) entry which is preliminary data.</text>
</comment>
<reference evidence="1 2" key="1">
    <citation type="submission" date="2015-04" db="EMBL/GenBank/DDBJ databases">
        <title>Draft genome of the roundworm Trichinella nativa.</title>
        <authorList>
            <person name="Mitreva M."/>
        </authorList>
    </citation>
    <scope>NUCLEOTIDE SEQUENCE [LARGE SCALE GENOMIC DNA]</scope>
    <source>
        <strain evidence="1 2">ISS45</strain>
    </source>
</reference>
<accession>A0A1Y3EIV2</accession>
<dbReference type="AlphaFoldDB" id="A0A1Y3EIV2"/>
<sequence length="149" mass="17274">MGYYFLNLPVKHKQWGHADAGLNVVCVCERCLSQICWHRSSVLELYVLLADQRLAKVEYVKLWFVVVCDAFDKVDRPLILNTRQSALLCRRRTALRRSCLILEMLLATFLRQLHLGRLKPGSRWNAGLKKIHIPLYSADQLVLRKAEQA</sequence>
<dbReference type="Proteomes" id="UP000243006">
    <property type="component" value="Unassembled WGS sequence"/>
</dbReference>
<dbReference type="EMBL" id="LVZM01011018">
    <property type="protein sequence ID" value="OUC45011.1"/>
    <property type="molecule type" value="Genomic_DNA"/>
</dbReference>
<name>A0A1Y3EIV2_9BILA</name>
<proteinExistence type="predicted"/>
<gene>
    <name evidence="1" type="ORF">D917_02071</name>
</gene>